<gene>
    <name evidence="2" type="ORF">PS396_05845</name>
</gene>
<evidence type="ECO:0000256" key="1">
    <source>
        <dbReference type="SAM" id="Phobius"/>
    </source>
</evidence>
<keyword evidence="1" id="KW-0472">Membrane</keyword>
<feature type="transmembrane region" description="Helical" evidence="1">
    <location>
        <begin position="30"/>
        <end position="47"/>
    </location>
</feature>
<evidence type="ECO:0000313" key="2">
    <source>
        <dbReference type="EMBL" id="MEE6701317.1"/>
    </source>
</evidence>
<keyword evidence="1" id="KW-1133">Transmembrane helix</keyword>
<accession>A0ABU7STB6</accession>
<evidence type="ECO:0000313" key="3">
    <source>
        <dbReference type="Proteomes" id="UP001335665"/>
    </source>
</evidence>
<dbReference type="EMBL" id="JAQSFA010000012">
    <property type="protein sequence ID" value="MEE6701317.1"/>
    <property type="molecule type" value="Genomic_DNA"/>
</dbReference>
<dbReference type="RefSeq" id="WP_057807610.1">
    <property type="nucleotide sequence ID" value="NZ_CP045530.1"/>
</dbReference>
<comment type="caution">
    <text evidence="2">The sequence shown here is derived from an EMBL/GenBank/DDBJ whole genome shotgun (WGS) entry which is preliminary data.</text>
</comment>
<feature type="transmembrane region" description="Helical" evidence="1">
    <location>
        <begin position="59"/>
        <end position="76"/>
    </location>
</feature>
<name>A0ABU7STB6_9LACO</name>
<keyword evidence="1" id="KW-0812">Transmembrane</keyword>
<protein>
    <submittedName>
        <fullName evidence="2">Uncharacterized protein</fullName>
    </submittedName>
</protein>
<reference evidence="2 3" key="1">
    <citation type="submission" date="2023-02" db="EMBL/GenBank/DDBJ databases">
        <title>The predominant lactic acid bacteria and yeasts involved in the spontaneous fermentation of millet during the production of the traditional porridge Hausa koko in Ghana.</title>
        <authorList>
            <person name="Atter A."/>
            <person name="Diaz M."/>
        </authorList>
    </citation>
    <scope>NUCLEOTIDE SEQUENCE [LARGE SCALE GENOMIC DNA]</scope>
    <source>
        <strain evidence="2 3">FI11552</strain>
    </source>
</reference>
<organism evidence="2 3">
    <name type="scientific">Limosilactobacillus pontis</name>
    <dbReference type="NCBI Taxonomy" id="35787"/>
    <lineage>
        <taxon>Bacteria</taxon>
        <taxon>Bacillati</taxon>
        <taxon>Bacillota</taxon>
        <taxon>Bacilli</taxon>
        <taxon>Lactobacillales</taxon>
        <taxon>Lactobacillaceae</taxon>
        <taxon>Limosilactobacillus</taxon>
    </lineage>
</organism>
<keyword evidence="3" id="KW-1185">Reference proteome</keyword>
<proteinExistence type="predicted"/>
<dbReference type="GeneID" id="87978947"/>
<dbReference type="Proteomes" id="UP001335665">
    <property type="component" value="Unassembled WGS sequence"/>
</dbReference>
<sequence length="82" mass="8626">MRQKVSIGLAILGLAIIVYALTLDGQNRLATITLGVIVACGGGLMILSSGRWFQGHRAVSGLISVLFVLVIIGYLLKMTVLG</sequence>